<dbReference type="EMBL" id="FOAP01000006">
    <property type="protein sequence ID" value="SEL54125.1"/>
    <property type="molecule type" value="Genomic_DNA"/>
</dbReference>
<gene>
    <name evidence="4" type="ORF">SAMN05444354_106352</name>
</gene>
<keyword evidence="5" id="KW-1185">Reference proteome</keyword>
<dbReference type="GO" id="GO:0016491">
    <property type="term" value="F:oxidoreductase activity"/>
    <property type="evidence" value="ECO:0007669"/>
    <property type="project" value="UniProtKB-KW"/>
</dbReference>
<organism evidence="4 5">
    <name type="scientific">Stigmatella aurantiaca</name>
    <dbReference type="NCBI Taxonomy" id="41"/>
    <lineage>
        <taxon>Bacteria</taxon>
        <taxon>Pseudomonadati</taxon>
        <taxon>Myxococcota</taxon>
        <taxon>Myxococcia</taxon>
        <taxon>Myxococcales</taxon>
        <taxon>Cystobacterineae</taxon>
        <taxon>Archangiaceae</taxon>
        <taxon>Stigmatella</taxon>
    </lineage>
</organism>
<dbReference type="PANTHER" id="PTHR44196">
    <property type="entry name" value="DEHYDROGENASE/REDUCTASE SDR FAMILY MEMBER 7B"/>
    <property type="match status" value="1"/>
</dbReference>
<dbReference type="PRINTS" id="PR00081">
    <property type="entry name" value="GDHRDH"/>
</dbReference>
<reference evidence="5" key="1">
    <citation type="submission" date="2016-10" db="EMBL/GenBank/DDBJ databases">
        <authorList>
            <person name="Varghese N."/>
            <person name="Submissions S."/>
        </authorList>
    </citation>
    <scope>NUCLEOTIDE SEQUENCE [LARGE SCALE GENOMIC DNA]</scope>
    <source>
        <strain evidence="5">DSM 17044</strain>
    </source>
</reference>
<proteinExistence type="inferred from homology"/>
<dbReference type="InterPro" id="IPR036291">
    <property type="entry name" value="NAD(P)-bd_dom_sf"/>
</dbReference>
<dbReference type="PANTHER" id="PTHR44196:SF2">
    <property type="entry name" value="SHORT-CHAIN DEHYDROGENASE-RELATED"/>
    <property type="match status" value="1"/>
</dbReference>
<dbReference type="PRINTS" id="PR00080">
    <property type="entry name" value="SDRFAMILY"/>
</dbReference>
<evidence type="ECO:0000313" key="4">
    <source>
        <dbReference type="EMBL" id="SEL54125.1"/>
    </source>
</evidence>
<dbReference type="InterPro" id="IPR002347">
    <property type="entry name" value="SDR_fam"/>
</dbReference>
<dbReference type="Pfam" id="PF00106">
    <property type="entry name" value="adh_short"/>
    <property type="match status" value="1"/>
</dbReference>
<name>A0A1H7R2F7_STIAU</name>
<dbReference type="OrthoDB" id="9789083at2"/>
<dbReference type="RefSeq" id="WP_075007026.1">
    <property type="nucleotide sequence ID" value="NZ_FOAP01000006.1"/>
</dbReference>
<dbReference type="PIRSF" id="PIRSF000126">
    <property type="entry name" value="11-beta-HSD1"/>
    <property type="match status" value="1"/>
</dbReference>
<evidence type="ECO:0000313" key="5">
    <source>
        <dbReference type="Proteomes" id="UP000182719"/>
    </source>
</evidence>
<keyword evidence="2" id="KW-0560">Oxidoreductase</keyword>
<evidence type="ECO:0008006" key="6">
    <source>
        <dbReference type="Google" id="ProtNLM"/>
    </source>
</evidence>
<comment type="similarity">
    <text evidence="1 3">Belongs to the short-chain dehydrogenases/reductases (SDR) family.</text>
</comment>
<dbReference type="Gene3D" id="3.40.50.720">
    <property type="entry name" value="NAD(P)-binding Rossmann-like Domain"/>
    <property type="match status" value="1"/>
</dbReference>
<dbReference type="AlphaFoldDB" id="A0A1H7R2F7"/>
<accession>A0A1H7R2F7</accession>
<evidence type="ECO:0000256" key="1">
    <source>
        <dbReference type="ARBA" id="ARBA00006484"/>
    </source>
</evidence>
<evidence type="ECO:0000256" key="3">
    <source>
        <dbReference type="RuleBase" id="RU000363"/>
    </source>
</evidence>
<dbReference type="GO" id="GO:0016020">
    <property type="term" value="C:membrane"/>
    <property type="evidence" value="ECO:0007669"/>
    <property type="project" value="TreeGrafter"/>
</dbReference>
<dbReference type="Proteomes" id="UP000182719">
    <property type="component" value="Unassembled WGS sequence"/>
</dbReference>
<dbReference type="SUPFAM" id="SSF51735">
    <property type="entry name" value="NAD(P)-binding Rossmann-fold domains"/>
    <property type="match status" value="1"/>
</dbReference>
<sequence>MTPHPRALITGASAGIGRSYAEQLARTGHSLVLVARRADRLNALADELRRGHGVEVEVLPADLSTAEGVGVVAARISGEPPIDLLVNNAGYASRGRVSELNADALEEMLRVNIIALSRLSVAAMKRMVELGRGRIINVASGTVFMQLPGNAGYGASKNYVMGFTRTMLAEAQGTGVQVQLLIPGVIATDFHEVAGNRLSNFPPERVMQADDLVAASLRALEMNEPVCIPSLPDIKDWDAYVAAERTLNPQVSRDRVAPRYQRGS</sequence>
<protein>
    <recommendedName>
        <fullName evidence="6">Short-chain dehydrogenase</fullName>
    </recommendedName>
</protein>
<evidence type="ECO:0000256" key="2">
    <source>
        <dbReference type="ARBA" id="ARBA00023002"/>
    </source>
</evidence>
<dbReference type="CDD" id="cd05233">
    <property type="entry name" value="SDR_c"/>
    <property type="match status" value="1"/>
</dbReference>